<evidence type="ECO:0000313" key="1">
    <source>
        <dbReference type="EMBL" id="KAF5932859.1"/>
    </source>
</evidence>
<keyword evidence="2" id="KW-1185">Reference proteome</keyword>
<gene>
    <name evidence="1" type="ORF">HYC85_029030</name>
</gene>
<comment type="caution">
    <text evidence="1">The sequence shown here is derived from an EMBL/GenBank/DDBJ whole genome shotgun (WGS) entry which is preliminary data.</text>
</comment>
<dbReference type="PANTHER" id="PTHR33710">
    <property type="entry name" value="BNAC02G09200D PROTEIN"/>
    <property type="match status" value="1"/>
</dbReference>
<evidence type="ECO:0000313" key="2">
    <source>
        <dbReference type="Proteomes" id="UP000593564"/>
    </source>
</evidence>
<name>A0A7J7FX31_CAMSI</name>
<dbReference type="Proteomes" id="UP000593564">
    <property type="component" value="Unassembled WGS sequence"/>
</dbReference>
<accession>A0A7J7FX31</accession>
<reference evidence="2" key="1">
    <citation type="journal article" date="2020" name="Nat. Commun.">
        <title>Genome assembly of wild tea tree DASZ reveals pedigree and selection history of tea varieties.</title>
        <authorList>
            <person name="Zhang W."/>
            <person name="Zhang Y."/>
            <person name="Qiu H."/>
            <person name="Guo Y."/>
            <person name="Wan H."/>
            <person name="Zhang X."/>
            <person name="Scossa F."/>
            <person name="Alseekh S."/>
            <person name="Zhang Q."/>
            <person name="Wang P."/>
            <person name="Xu L."/>
            <person name="Schmidt M.H."/>
            <person name="Jia X."/>
            <person name="Li D."/>
            <person name="Zhu A."/>
            <person name="Guo F."/>
            <person name="Chen W."/>
            <person name="Ni D."/>
            <person name="Usadel B."/>
            <person name="Fernie A.R."/>
            <person name="Wen W."/>
        </authorList>
    </citation>
    <scope>NUCLEOTIDE SEQUENCE [LARGE SCALE GENOMIC DNA]</scope>
    <source>
        <strain evidence="2">cv. G240</strain>
    </source>
</reference>
<protein>
    <recommendedName>
        <fullName evidence="3">Reverse transcriptase zinc-binding domain-containing protein</fullName>
    </recommendedName>
</protein>
<proteinExistence type="predicted"/>
<sequence>MKGCLKVDSDMKAFNEFIKGLELSDLLMQGRQFTWKWLENFHFCLWGLPRGVSDHSPLLLMKDGRGWGPRAFRFLNAWTLHHQFQSVVKKSWEEVEVSSWAGFVIQEKIRKLRLTLKIWNAEVFGNVNLSLKSAEGKLHSLDLLAESRDRDDSEVQRRRDLRKEVWDLNKKIEWIWLQKSRLD</sequence>
<dbReference type="AlphaFoldDB" id="A0A7J7FX31"/>
<dbReference type="EMBL" id="JACBKZ010000014">
    <property type="protein sequence ID" value="KAF5932859.1"/>
    <property type="molecule type" value="Genomic_DNA"/>
</dbReference>
<dbReference type="PANTHER" id="PTHR33710:SF64">
    <property type="entry name" value="ENDONUCLEASE_EXONUCLEASE_PHOSPHATASE DOMAIN-CONTAINING PROTEIN"/>
    <property type="match status" value="1"/>
</dbReference>
<reference evidence="1 2" key="2">
    <citation type="submission" date="2020-07" db="EMBL/GenBank/DDBJ databases">
        <title>Genome assembly of wild tea tree DASZ reveals pedigree and selection history of tea varieties.</title>
        <authorList>
            <person name="Zhang W."/>
        </authorList>
    </citation>
    <scope>NUCLEOTIDE SEQUENCE [LARGE SCALE GENOMIC DNA]</scope>
    <source>
        <strain evidence="2">cv. G240</strain>
        <tissue evidence="1">Leaf</tissue>
    </source>
</reference>
<organism evidence="1 2">
    <name type="scientific">Camellia sinensis</name>
    <name type="common">Tea plant</name>
    <name type="synonym">Thea sinensis</name>
    <dbReference type="NCBI Taxonomy" id="4442"/>
    <lineage>
        <taxon>Eukaryota</taxon>
        <taxon>Viridiplantae</taxon>
        <taxon>Streptophyta</taxon>
        <taxon>Embryophyta</taxon>
        <taxon>Tracheophyta</taxon>
        <taxon>Spermatophyta</taxon>
        <taxon>Magnoliopsida</taxon>
        <taxon>eudicotyledons</taxon>
        <taxon>Gunneridae</taxon>
        <taxon>Pentapetalae</taxon>
        <taxon>asterids</taxon>
        <taxon>Ericales</taxon>
        <taxon>Theaceae</taxon>
        <taxon>Camellia</taxon>
    </lineage>
</organism>
<evidence type="ECO:0008006" key="3">
    <source>
        <dbReference type="Google" id="ProtNLM"/>
    </source>
</evidence>